<comment type="catalytic activity">
    <reaction evidence="6">
        <text>ATP + (deoxyribonucleotide)n-3'-hydroxyl + 5'-phospho-(deoxyribonucleotide)m = (deoxyribonucleotide)n+m + AMP + diphosphate.</text>
        <dbReference type="EC" id="6.5.1.1"/>
    </reaction>
</comment>
<evidence type="ECO:0000256" key="3">
    <source>
        <dbReference type="ARBA" id="ARBA00022705"/>
    </source>
</evidence>
<proteinExistence type="predicted"/>
<keyword evidence="8" id="KW-0732">Signal</keyword>
<dbReference type="SUPFAM" id="SSF56091">
    <property type="entry name" value="DNA ligase/mRNA capping enzyme, catalytic domain"/>
    <property type="match status" value="1"/>
</dbReference>
<evidence type="ECO:0000256" key="4">
    <source>
        <dbReference type="ARBA" id="ARBA00022763"/>
    </source>
</evidence>
<evidence type="ECO:0000256" key="8">
    <source>
        <dbReference type="SAM" id="SignalP"/>
    </source>
</evidence>
<dbReference type="InterPro" id="IPR012340">
    <property type="entry name" value="NA-bd_OB-fold"/>
</dbReference>
<dbReference type="Pfam" id="PF01068">
    <property type="entry name" value="DNA_ligase_A_M"/>
    <property type="match status" value="1"/>
</dbReference>
<evidence type="ECO:0000313" key="12">
    <source>
        <dbReference type="Proteomes" id="UP000061010"/>
    </source>
</evidence>
<feature type="signal peptide" evidence="8">
    <location>
        <begin position="1"/>
        <end position="20"/>
    </location>
</feature>
<evidence type="ECO:0000256" key="1">
    <source>
        <dbReference type="ARBA" id="ARBA00001968"/>
    </source>
</evidence>
<dbReference type="PATRIC" id="fig|128780.6.peg.1619"/>
<evidence type="ECO:0000256" key="7">
    <source>
        <dbReference type="SAM" id="MobiDB-lite"/>
    </source>
</evidence>
<evidence type="ECO:0000256" key="5">
    <source>
        <dbReference type="ARBA" id="ARBA00023204"/>
    </source>
</evidence>
<dbReference type="Gene3D" id="3.30.1490.70">
    <property type="match status" value="1"/>
</dbReference>
<feature type="chain" id="PRO_5006588596" evidence="8">
    <location>
        <begin position="21"/>
        <end position="301"/>
    </location>
</feature>
<dbReference type="RefSeq" id="WP_082393956.1">
    <property type="nucleotide sequence ID" value="NZ_JAMHDZ010000001.1"/>
</dbReference>
<dbReference type="Pfam" id="PF14743">
    <property type="entry name" value="DNA_ligase_OB_2"/>
    <property type="match status" value="1"/>
</dbReference>
<evidence type="ECO:0000259" key="10">
    <source>
        <dbReference type="Pfam" id="PF14743"/>
    </source>
</evidence>
<name>A0A0S1AZ25_9GAMM</name>
<evidence type="ECO:0000256" key="6">
    <source>
        <dbReference type="ARBA" id="ARBA00034003"/>
    </source>
</evidence>
<dbReference type="PANTHER" id="PTHR47810:SF1">
    <property type="entry name" value="DNA LIGASE B"/>
    <property type="match status" value="1"/>
</dbReference>
<dbReference type="EMBL" id="CP012900">
    <property type="protein sequence ID" value="ALJ28004.1"/>
    <property type="molecule type" value="Genomic_DNA"/>
</dbReference>
<dbReference type="Gene3D" id="2.40.50.140">
    <property type="entry name" value="Nucleic acid-binding proteins"/>
    <property type="match status" value="1"/>
</dbReference>
<keyword evidence="3" id="KW-0235">DNA replication</keyword>
<evidence type="ECO:0000259" key="9">
    <source>
        <dbReference type="Pfam" id="PF01068"/>
    </source>
</evidence>
<accession>A0A0S1AZ25</accession>
<dbReference type="InterPro" id="IPR012310">
    <property type="entry name" value="DNA_ligase_ATP-dep_cent"/>
</dbReference>
<keyword evidence="12" id="KW-1185">Reference proteome</keyword>
<dbReference type="NCBIfam" id="NF006592">
    <property type="entry name" value="PRK09125.1"/>
    <property type="match status" value="1"/>
</dbReference>
<dbReference type="PANTHER" id="PTHR47810">
    <property type="entry name" value="DNA LIGASE"/>
    <property type="match status" value="1"/>
</dbReference>
<dbReference type="AlphaFoldDB" id="A0A0S1AZ25"/>
<feature type="domain" description="ATP-dependent DNA ligase family profile" evidence="9">
    <location>
        <begin position="107"/>
        <end position="195"/>
    </location>
</feature>
<dbReference type="InterPro" id="IPR050326">
    <property type="entry name" value="NAD_dep_DNA_ligaseB"/>
</dbReference>
<feature type="domain" description="DNA ligase OB-like" evidence="10">
    <location>
        <begin position="209"/>
        <end position="274"/>
    </location>
</feature>
<dbReference type="GO" id="GO:0006281">
    <property type="term" value="P:DNA repair"/>
    <property type="evidence" value="ECO:0007669"/>
    <property type="project" value="UniProtKB-KW"/>
</dbReference>
<organism evidence="11 12">
    <name type="scientific">Stenotrophomonas acidaminiphila</name>
    <dbReference type="NCBI Taxonomy" id="128780"/>
    <lineage>
        <taxon>Bacteria</taxon>
        <taxon>Pseudomonadati</taxon>
        <taxon>Pseudomonadota</taxon>
        <taxon>Gammaproteobacteria</taxon>
        <taxon>Lysobacterales</taxon>
        <taxon>Lysobacteraceae</taxon>
        <taxon>Stenotrophomonas</taxon>
    </lineage>
</organism>
<reference evidence="11 12" key="1">
    <citation type="journal article" date="2015" name="Genome Announc.">
        <title>Complete Genome Sequencing of Stenotrophomonas acidaminiphila ZAC14D2_NAIMI4_2, a Multidrug-Resistant Strain Isolated from Sediments of a Polluted River in Mexico, Uncovers New Antibiotic Resistance Genes and a Novel Class-II Lasso Peptide Biosynthesis Gene Cluster.</title>
        <authorList>
            <person name="Vinuesa P."/>
            <person name="Ochoa-Sanchez L.E."/>
        </authorList>
    </citation>
    <scope>NUCLEOTIDE SEQUENCE [LARGE SCALE GENOMIC DNA]</scope>
    <source>
        <strain evidence="11 12">ZAC14D2_NAIMI4_2</strain>
    </source>
</reference>
<protein>
    <submittedName>
        <fullName evidence="11">DNA ligase</fullName>
    </submittedName>
</protein>
<dbReference type="Proteomes" id="UP000061010">
    <property type="component" value="Chromosome"/>
</dbReference>
<dbReference type="GO" id="GO:0006260">
    <property type="term" value="P:DNA replication"/>
    <property type="evidence" value="ECO:0007669"/>
    <property type="project" value="UniProtKB-KW"/>
</dbReference>
<keyword evidence="2 11" id="KW-0436">Ligase</keyword>
<evidence type="ECO:0000313" key="11">
    <source>
        <dbReference type="EMBL" id="ALJ28004.1"/>
    </source>
</evidence>
<dbReference type="SUPFAM" id="SSF50249">
    <property type="entry name" value="Nucleic acid-binding proteins"/>
    <property type="match status" value="1"/>
</dbReference>
<gene>
    <name evidence="11" type="primary">ligA_1</name>
    <name evidence="11" type="ORF">AOT14_16160</name>
</gene>
<dbReference type="InterPro" id="IPR029319">
    <property type="entry name" value="DNA_ligase_OB"/>
</dbReference>
<dbReference type="GO" id="GO:0006310">
    <property type="term" value="P:DNA recombination"/>
    <property type="evidence" value="ECO:0007669"/>
    <property type="project" value="InterPro"/>
</dbReference>
<comment type="cofactor">
    <cofactor evidence="1">
        <name>a divalent metal cation</name>
        <dbReference type="ChEBI" id="CHEBI:60240"/>
    </cofactor>
</comment>
<keyword evidence="4" id="KW-0227">DNA damage</keyword>
<evidence type="ECO:0000256" key="2">
    <source>
        <dbReference type="ARBA" id="ARBA00022598"/>
    </source>
</evidence>
<dbReference type="CDD" id="cd07896">
    <property type="entry name" value="Adenylation_kDNA_ligase_like"/>
    <property type="match status" value="1"/>
</dbReference>
<dbReference type="GO" id="GO:0005524">
    <property type="term" value="F:ATP binding"/>
    <property type="evidence" value="ECO:0007669"/>
    <property type="project" value="InterPro"/>
</dbReference>
<dbReference type="CDD" id="cd08041">
    <property type="entry name" value="OBF_kDNA_ligase_like"/>
    <property type="match status" value="1"/>
</dbReference>
<feature type="region of interest" description="Disordered" evidence="7">
    <location>
        <begin position="278"/>
        <end position="301"/>
    </location>
</feature>
<sequence precursor="true">MRHLPTVLLYLLLLPWSAAAAAPSPMLASQWRDGPDVSRYWVSEKLDGVRARWDGHALWTRAGNRIDAPDGFTRGWPRQPLDGELWAGRGRFEHASSTVRRYPPDAAAWRSLRLMVFDLPAHPGTFDQRLAALRVLFERTASPTLELIPQQRIADIRALRRQLEATVAAGGEGLMLHHQDNRYIAGRSAGLLKLKPWSDADARVVAHLPGKGRYAGMLGALLVERADGVRFRIGSGFKDVQRMAPPAIGSLVTYRYTGLTANGLPRFARFLRVREEAPAQTDKRLRRTPAPSPPGSGTRYR</sequence>
<keyword evidence="5" id="KW-0234">DNA repair</keyword>
<dbReference type="Gene3D" id="3.30.470.30">
    <property type="entry name" value="DNA ligase/mRNA capping enzyme"/>
    <property type="match status" value="1"/>
</dbReference>
<dbReference type="KEGG" id="sacz:AOT14_16160"/>
<dbReference type="GO" id="GO:0003910">
    <property type="term" value="F:DNA ligase (ATP) activity"/>
    <property type="evidence" value="ECO:0007669"/>
    <property type="project" value="UniProtKB-EC"/>
</dbReference>
<dbReference type="OrthoDB" id="9782700at2"/>